<reference evidence="1" key="1">
    <citation type="submission" date="2014-05" db="EMBL/GenBank/DDBJ databases">
        <authorList>
            <person name="Chronopoulou M."/>
        </authorList>
    </citation>
    <scope>NUCLEOTIDE SEQUENCE</scope>
    <source>
        <tissue evidence="1">Whole organism</tissue>
    </source>
</reference>
<name>A0A0K2T2H1_LEPSM</name>
<proteinExistence type="predicted"/>
<sequence>MHLHLIGKDITNRCYDPKKYKLTTLLIKKYYYYFRIIPFEM</sequence>
<organism evidence="1">
    <name type="scientific">Lepeophtheirus salmonis</name>
    <name type="common">Salmon louse</name>
    <name type="synonym">Caligus salmonis</name>
    <dbReference type="NCBI Taxonomy" id="72036"/>
    <lineage>
        <taxon>Eukaryota</taxon>
        <taxon>Metazoa</taxon>
        <taxon>Ecdysozoa</taxon>
        <taxon>Arthropoda</taxon>
        <taxon>Crustacea</taxon>
        <taxon>Multicrustacea</taxon>
        <taxon>Hexanauplia</taxon>
        <taxon>Copepoda</taxon>
        <taxon>Siphonostomatoida</taxon>
        <taxon>Caligidae</taxon>
        <taxon>Lepeophtheirus</taxon>
    </lineage>
</organism>
<evidence type="ECO:0000313" key="1">
    <source>
        <dbReference type="EMBL" id="CDW20000.1"/>
    </source>
</evidence>
<protein>
    <submittedName>
        <fullName evidence="1">Uncharacterized protein</fullName>
    </submittedName>
</protein>
<accession>A0A0K2T2H1</accession>
<dbReference type="AlphaFoldDB" id="A0A0K2T2H1"/>
<dbReference type="EMBL" id="HACA01002639">
    <property type="protein sequence ID" value="CDW20000.1"/>
    <property type="molecule type" value="Transcribed_RNA"/>
</dbReference>